<evidence type="ECO:0000313" key="8">
    <source>
        <dbReference type="EMBL" id="CAH1446824.1"/>
    </source>
</evidence>
<proteinExistence type="inferred from homology"/>
<feature type="domain" description="GP-PDE" evidence="7">
    <location>
        <begin position="50"/>
        <end position="101"/>
    </location>
</feature>
<reference evidence="8 9" key="1">
    <citation type="submission" date="2022-01" db="EMBL/GenBank/DDBJ databases">
        <authorList>
            <person name="Xiong W."/>
            <person name="Schranz E."/>
        </authorList>
    </citation>
    <scope>NUCLEOTIDE SEQUENCE [LARGE SCALE GENOMIC DNA]</scope>
</reference>
<evidence type="ECO:0000256" key="5">
    <source>
        <dbReference type="ARBA" id="ARBA00022801"/>
    </source>
</evidence>
<dbReference type="Pfam" id="PF03009">
    <property type="entry name" value="GDPD"/>
    <property type="match status" value="1"/>
</dbReference>
<dbReference type="GO" id="GO:0008889">
    <property type="term" value="F:glycerophosphodiester phosphodiesterase activity"/>
    <property type="evidence" value="ECO:0007669"/>
    <property type="project" value="UniProtKB-EC"/>
</dbReference>
<sequence length="101" mass="10931">MYDPVQEYLSFVDDGNFVVDGVLSDNPITPFVAFDCLSHLGKNESQKVKPLIISFEGASGEYPGCTDMAYEKSVSDGAYIIDCPVQMAGDGIPICFFFVGS</sequence>
<dbReference type="GO" id="GO:0006071">
    <property type="term" value="P:glycerol metabolic process"/>
    <property type="evidence" value="ECO:0007669"/>
    <property type="project" value="UniProtKB-KW"/>
</dbReference>
<dbReference type="EC" id="3.1.4.46" evidence="2"/>
<dbReference type="PROSITE" id="PS51704">
    <property type="entry name" value="GP_PDE"/>
    <property type="match status" value="1"/>
</dbReference>
<keyword evidence="4" id="KW-0319">Glycerol metabolism</keyword>
<protein>
    <recommendedName>
        <fullName evidence="2">glycerophosphodiester phosphodiesterase</fullName>
        <ecNumber evidence="2">3.1.4.46</ecNumber>
    </recommendedName>
</protein>
<dbReference type="EMBL" id="CAKMRJ010005523">
    <property type="protein sequence ID" value="CAH1446824.1"/>
    <property type="molecule type" value="Genomic_DNA"/>
</dbReference>
<evidence type="ECO:0000313" key="9">
    <source>
        <dbReference type="Proteomes" id="UP001157418"/>
    </source>
</evidence>
<comment type="similarity">
    <text evidence="1">Belongs to the glycerophosphoryl diester phosphodiesterase family.</text>
</comment>
<dbReference type="GO" id="GO:0006629">
    <property type="term" value="P:lipid metabolic process"/>
    <property type="evidence" value="ECO:0007669"/>
    <property type="project" value="InterPro"/>
</dbReference>
<dbReference type="InterPro" id="IPR017946">
    <property type="entry name" value="PLC-like_Pdiesterase_TIM-brl"/>
</dbReference>
<dbReference type="InterPro" id="IPR030395">
    <property type="entry name" value="GP_PDE_dom"/>
</dbReference>
<dbReference type="PANTHER" id="PTHR43620:SF7">
    <property type="entry name" value="GLYCEROPHOSPHODIESTER PHOSPHODIESTERASE GDPD5-RELATED"/>
    <property type="match status" value="1"/>
</dbReference>
<keyword evidence="3" id="KW-0732">Signal</keyword>
<dbReference type="SUPFAM" id="SSF51695">
    <property type="entry name" value="PLC-like phosphodiesterases"/>
    <property type="match status" value="1"/>
</dbReference>
<evidence type="ECO:0000259" key="7">
    <source>
        <dbReference type="PROSITE" id="PS51704"/>
    </source>
</evidence>
<evidence type="ECO:0000256" key="4">
    <source>
        <dbReference type="ARBA" id="ARBA00022798"/>
    </source>
</evidence>
<evidence type="ECO:0000256" key="2">
    <source>
        <dbReference type="ARBA" id="ARBA00012247"/>
    </source>
</evidence>
<comment type="caution">
    <text evidence="8">The sequence shown here is derived from an EMBL/GenBank/DDBJ whole genome shotgun (WGS) entry which is preliminary data.</text>
</comment>
<gene>
    <name evidence="8" type="ORF">LVIROSA_LOCUS32484</name>
</gene>
<keyword evidence="9" id="KW-1185">Reference proteome</keyword>
<evidence type="ECO:0000256" key="6">
    <source>
        <dbReference type="ARBA" id="ARBA00047512"/>
    </source>
</evidence>
<organism evidence="8 9">
    <name type="scientific">Lactuca virosa</name>
    <dbReference type="NCBI Taxonomy" id="75947"/>
    <lineage>
        <taxon>Eukaryota</taxon>
        <taxon>Viridiplantae</taxon>
        <taxon>Streptophyta</taxon>
        <taxon>Embryophyta</taxon>
        <taxon>Tracheophyta</taxon>
        <taxon>Spermatophyta</taxon>
        <taxon>Magnoliopsida</taxon>
        <taxon>eudicotyledons</taxon>
        <taxon>Gunneridae</taxon>
        <taxon>Pentapetalae</taxon>
        <taxon>asterids</taxon>
        <taxon>campanulids</taxon>
        <taxon>Asterales</taxon>
        <taxon>Asteraceae</taxon>
        <taxon>Cichorioideae</taxon>
        <taxon>Cichorieae</taxon>
        <taxon>Lactucinae</taxon>
        <taxon>Lactuca</taxon>
    </lineage>
</organism>
<dbReference type="Proteomes" id="UP001157418">
    <property type="component" value="Unassembled WGS sequence"/>
</dbReference>
<evidence type="ECO:0000256" key="3">
    <source>
        <dbReference type="ARBA" id="ARBA00022729"/>
    </source>
</evidence>
<dbReference type="AlphaFoldDB" id="A0AAU9P9J7"/>
<accession>A0AAU9P9J7</accession>
<dbReference type="Gene3D" id="3.20.20.190">
    <property type="entry name" value="Phosphatidylinositol (PI) phosphodiesterase"/>
    <property type="match status" value="1"/>
</dbReference>
<comment type="catalytic activity">
    <reaction evidence="6">
        <text>a sn-glycero-3-phosphodiester + H2O = an alcohol + sn-glycerol 3-phosphate + H(+)</text>
        <dbReference type="Rhea" id="RHEA:12969"/>
        <dbReference type="ChEBI" id="CHEBI:15377"/>
        <dbReference type="ChEBI" id="CHEBI:15378"/>
        <dbReference type="ChEBI" id="CHEBI:30879"/>
        <dbReference type="ChEBI" id="CHEBI:57597"/>
        <dbReference type="ChEBI" id="CHEBI:83408"/>
        <dbReference type="EC" id="3.1.4.46"/>
    </reaction>
</comment>
<evidence type="ECO:0000256" key="1">
    <source>
        <dbReference type="ARBA" id="ARBA00007277"/>
    </source>
</evidence>
<name>A0AAU9P9J7_9ASTR</name>
<dbReference type="PANTHER" id="PTHR43620">
    <property type="entry name" value="GLYCEROPHOSPHORYL DIESTER PHOSPHODIESTERASE"/>
    <property type="match status" value="1"/>
</dbReference>
<keyword evidence="5" id="KW-0378">Hydrolase</keyword>